<dbReference type="GO" id="GO:0016020">
    <property type="term" value="C:membrane"/>
    <property type="evidence" value="ECO:0007669"/>
    <property type="project" value="InterPro"/>
</dbReference>
<evidence type="ECO:0000256" key="1">
    <source>
        <dbReference type="ARBA" id="ARBA00000085"/>
    </source>
</evidence>
<keyword evidence="16" id="KW-0411">Iron-sulfur</keyword>
<evidence type="ECO:0000256" key="4">
    <source>
        <dbReference type="ARBA" id="ARBA00012438"/>
    </source>
</evidence>
<proteinExistence type="predicted"/>
<reference evidence="22 23" key="1">
    <citation type="submission" date="2016-10" db="EMBL/GenBank/DDBJ databases">
        <authorList>
            <person name="de Groot N.N."/>
        </authorList>
    </citation>
    <scope>NUCLEOTIDE SEQUENCE [LARGE SCALE GENOMIC DNA]</scope>
    <source>
        <strain evidence="22 23">DSM 16195</strain>
    </source>
</reference>
<evidence type="ECO:0000256" key="3">
    <source>
        <dbReference type="ARBA" id="ARBA00004496"/>
    </source>
</evidence>
<evidence type="ECO:0000256" key="17">
    <source>
        <dbReference type="ARBA" id="ARBA00024827"/>
    </source>
</evidence>
<dbReference type="GO" id="GO:0051539">
    <property type="term" value="F:4 iron, 4 sulfur cluster binding"/>
    <property type="evidence" value="ECO:0007669"/>
    <property type="project" value="UniProtKB-KW"/>
</dbReference>
<dbReference type="InterPro" id="IPR036890">
    <property type="entry name" value="HATPase_C_sf"/>
</dbReference>
<dbReference type="InterPro" id="IPR003594">
    <property type="entry name" value="HATPase_dom"/>
</dbReference>
<evidence type="ECO:0000313" key="23">
    <source>
        <dbReference type="Proteomes" id="UP000199321"/>
    </source>
</evidence>
<dbReference type="Proteomes" id="UP000199321">
    <property type="component" value="Unassembled WGS sequence"/>
</dbReference>
<dbReference type="GO" id="GO:0046983">
    <property type="term" value="F:protein dimerization activity"/>
    <property type="evidence" value="ECO:0007669"/>
    <property type="project" value="InterPro"/>
</dbReference>
<organism evidence="22 23">
    <name type="scientific">Ulvibacter litoralis</name>
    <dbReference type="NCBI Taxonomy" id="227084"/>
    <lineage>
        <taxon>Bacteria</taxon>
        <taxon>Pseudomonadati</taxon>
        <taxon>Bacteroidota</taxon>
        <taxon>Flavobacteriia</taxon>
        <taxon>Flavobacteriales</taxon>
        <taxon>Flavobacteriaceae</taxon>
        <taxon>Ulvibacter</taxon>
    </lineage>
</organism>
<dbReference type="Gene3D" id="1.20.5.1930">
    <property type="match status" value="1"/>
</dbReference>
<dbReference type="PRINTS" id="PR00344">
    <property type="entry name" value="BCTRLSENSOR"/>
</dbReference>
<dbReference type="InterPro" id="IPR011712">
    <property type="entry name" value="Sig_transdc_His_kin_sub3_dim/P"/>
</dbReference>
<protein>
    <recommendedName>
        <fullName evidence="5">Oxygen sensor histidine kinase NreB</fullName>
        <ecNumber evidence="4">2.7.13.3</ecNumber>
    </recommendedName>
    <alternativeName>
        <fullName evidence="18">Nitrogen regulation protein B</fullName>
    </alternativeName>
</protein>
<evidence type="ECO:0000256" key="16">
    <source>
        <dbReference type="ARBA" id="ARBA00023014"/>
    </source>
</evidence>
<evidence type="ECO:0000256" key="2">
    <source>
        <dbReference type="ARBA" id="ARBA00001966"/>
    </source>
</evidence>
<dbReference type="SUPFAM" id="SSF48452">
    <property type="entry name" value="TPR-like"/>
    <property type="match status" value="2"/>
</dbReference>
<evidence type="ECO:0000259" key="21">
    <source>
        <dbReference type="PROSITE" id="PS50109"/>
    </source>
</evidence>
<feature type="repeat" description="TPR" evidence="19">
    <location>
        <begin position="274"/>
        <end position="307"/>
    </location>
</feature>
<keyword evidence="9" id="KW-0808">Transferase</keyword>
<evidence type="ECO:0000256" key="12">
    <source>
        <dbReference type="ARBA" id="ARBA00022777"/>
    </source>
</evidence>
<keyword evidence="11" id="KW-0547">Nucleotide-binding</keyword>
<keyword evidence="13" id="KW-0067">ATP-binding</keyword>
<comment type="function">
    <text evidence="17">Member of the two-component regulatory system NreB/NreC involved in the control of dissimilatory nitrate/nitrite reduction in response to oxygen. NreB functions as a direct oxygen sensor histidine kinase which is autophosphorylated, in the absence of oxygen, probably at the conserved histidine residue, and transfers its phosphate group probably to a conserved aspartate residue of NreC. NreB/NreC activates the expression of the nitrate (narGHJI) and nitrite (nir) reductase operons, as well as the putative nitrate transporter gene narT.</text>
</comment>
<evidence type="ECO:0000256" key="8">
    <source>
        <dbReference type="ARBA" id="ARBA00022553"/>
    </source>
</evidence>
<keyword evidence="8" id="KW-0597">Phosphoprotein</keyword>
<dbReference type="InterPro" id="IPR050482">
    <property type="entry name" value="Sensor_HK_TwoCompSys"/>
</dbReference>
<dbReference type="STRING" id="227084.SAMN05421855_10139"/>
<keyword evidence="20" id="KW-0472">Membrane</keyword>
<dbReference type="OrthoDB" id="9778366at2"/>
<dbReference type="GO" id="GO:0000155">
    <property type="term" value="F:phosphorelay sensor kinase activity"/>
    <property type="evidence" value="ECO:0007669"/>
    <property type="project" value="InterPro"/>
</dbReference>
<feature type="transmembrane region" description="Helical" evidence="20">
    <location>
        <begin position="426"/>
        <end position="444"/>
    </location>
</feature>
<evidence type="ECO:0000256" key="15">
    <source>
        <dbReference type="ARBA" id="ARBA00023012"/>
    </source>
</evidence>
<keyword evidence="20" id="KW-0812">Transmembrane</keyword>
<keyword evidence="10" id="KW-0479">Metal-binding</keyword>
<accession>A0A1G7BV66</accession>
<dbReference type="EC" id="2.7.13.3" evidence="4"/>
<evidence type="ECO:0000256" key="7">
    <source>
        <dbReference type="ARBA" id="ARBA00022490"/>
    </source>
</evidence>
<evidence type="ECO:0000256" key="19">
    <source>
        <dbReference type="PROSITE-ProRule" id="PRU00339"/>
    </source>
</evidence>
<evidence type="ECO:0000256" key="20">
    <source>
        <dbReference type="SAM" id="Phobius"/>
    </source>
</evidence>
<dbReference type="GO" id="GO:0046872">
    <property type="term" value="F:metal ion binding"/>
    <property type="evidence" value="ECO:0007669"/>
    <property type="project" value="UniProtKB-KW"/>
</dbReference>
<feature type="domain" description="Histidine kinase" evidence="21">
    <location>
        <begin position="491"/>
        <end position="683"/>
    </location>
</feature>
<dbReference type="InterPro" id="IPR019734">
    <property type="entry name" value="TPR_rpt"/>
</dbReference>
<dbReference type="PANTHER" id="PTHR24421">
    <property type="entry name" value="NITRATE/NITRITE SENSOR PROTEIN NARX-RELATED"/>
    <property type="match status" value="1"/>
</dbReference>
<dbReference type="PROSITE" id="PS50005">
    <property type="entry name" value="TPR"/>
    <property type="match status" value="1"/>
</dbReference>
<evidence type="ECO:0000256" key="9">
    <source>
        <dbReference type="ARBA" id="ARBA00022679"/>
    </source>
</evidence>
<dbReference type="InterPro" id="IPR005467">
    <property type="entry name" value="His_kinase_dom"/>
</dbReference>
<evidence type="ECO:0000256" key="5">
    <source>
        <dbReference type="ARBA" id="ARBA00017322"/>
    </source>
</evidence>
<dbReference type="Gene3D" id="3.30.565.10">
    <property type="entry name" value="Histidine kinase-like ATPase, C-terminal domain"/>
    <property type="match status" value="1"/>
</dbReference>
<dbReference type="SMART" id="SM00387">
    <property type="entry name" value="HATPase_c"/>
    <property type="match status" value="1"/>
</dbReference>
<evidence type="ECO:0000256" key="18">
    <source>
        <dbReference type="ARBA" id="ARBA00030800"/>
    </source>
</evidence>
<dbReference type="SUPFAM" id="SSF55874">
    <property type="entry name" value="ATPase domain of HSP90 chaperone/DNA topoisomerase II/histidine kinase"/>
    <property type="match status" value="1"/>
</dbReference>
<dbReference type="SMART" id="SM00028">
    <property type="entry name" value="TPR"/>
    <property type="match status" value="5"/>
</dbReference>
<dbReference type="RefSeq" id="WP_093139256.1">
    <property type="nucleotide sequence ID" value="NZ_BMWO01000001.1"/>
</dbReference>
<keyword evidence="19" id="KW-0802">TPR repeat</keyword>
<dbReference type="Pfam" id="PF07730">
    <property type="entry name" value="HisKA_3"/>
    <property type="match status" value="1"/>
</dbReference>
<keyword evidence="12 22" id="KW-0418">Kinase</keyword>
<dbReference type="GO" id="GO:0005737">
    <property type="term" value="C:cytoplasm"/>
    <property type="evidence" value="ECO:0007669"/>
    <property type="project" value="UniProtKB-SubCell"/>
</dbReference>
<evidence type="ECO:0000256" key="14">
    <source>
        <dbReference type="ARBA" id="ARBA00023004"/>
    </source>
</evidence>
<keyword evidence="6" id="KW-0004">4Fe-4S</keyword>
<sequence>MRNYTYRFIPAFITKTHCIYRYVLFLGFLFFTLSATAQSKSPVNKKYVDSVISTLDTIPDHFKKIEKLVRTAGNNRYTKPTRALIDKAISISKIVDDPKLFGHSYYSLGNYYYFNSKIDSCLSALDKAYQYSEGINEPLLKASILTTKGGAYQNLGAVILAISTTIEAKNILDKVDTSTLTKEEQRKYKGQNLVLNNSLANLYTKTEDFDKAVEFYDKAYDAAIGLGSQGNAAVILGNKGFLLITNDKLEEGLTILEAAKEMKVNAGLPERFIASTDLSIGLAYFKMKKYDLAKEYYEKSLAVYKAINSEKGMMEGYTMLGELNNAENNLLAAEELCNKGKAIAVKINDSDYLMKSCNCLYEAHNKLGNYKASLTNHELFTKVKDSVFNEKNIRKITQVGMQYEFDKIEAEQQAIIDQKNRQTNRILFVLFTLGVFLLLIILFFRKRIKYQKTIAAQNYELQRQKIIELQQKNKLASLNSMIEGQEVERLRIAKDLHDSLGGLLSTVKAHFKTIQNKNEALKLQEIAQKTDQLIDEACIEVRRISHNMMPHALSISGLKGAIEDMGDRLVQQGYTANVEIQNLPSKIDTTKEVMIYRLIQEINSNIRKHAEATSILIQLIGHEKEITLIVEDDGKGFDYKEAEAKGGLGLKSINSRVQFLDGTIDWDTAPGRGTTLTINIPTI</sequence>
<dbReference type="PROSITE" id="PS50109">
    <property type="entry name" value="HIS_KIN"/>
    <property type="match status" value="1"/>
</dbReference>
<dbReference type="InterPro" id="IPR011990">
    <property type="entry name" value="TPR-like_helical_dom_sf"/>
</dbReference>
<dbReference type="EMBL" id="FNBA01000001">
    <property type="protein sequence ID" value="SDE31034.1"/>
    <property type="molecule type" value="Genomic_DNA"/>
</dbReference>
<dbReference type="InterPro" id="IPR004358">
    <property type="entry name" value="Sig_transdc_His_kin-like_C"/>
</dbReference>
<comment type="subcellular location">
    <subcellularLocation>
        <location evidence="3">Cytoplasm</location>
    </subcellularLocation>
</comment>
<evidence type="ECO:0000256" key="10">
    <source>
        <dbReference type="ARBA" id="ARBA00022723"/>
    </source>
</evidence>
<dbReference type="AlphaFoldDB" id="A0A1G7BV66"/>
<evidence type="ECO:0000256" key="11">
    <source>
        <dbReference type="ARBA" id="ARBA00022741"/>
    </source>
</evidence>
<name>A0A1G7BV66_9FLAO</name>
<keyword evidence="23" id="KW-1185">Reference proteome</keyword>
<dbReference type="PANTHER" id="PTHR24421:SF10">
    <property type="entry name" value="NITRATE_NITRITE SENSOR PROTEIN NARQ"/>
    <property type="match status" value="1"/>
</dbReference>
<evidence type="ECO:0000256" key="13">
    <source>
        <dbReference type="ARBA" id="ARBA00022840"/>
    </source>
</evidence>
<gene>
    <name evidence="22" type="ORF">SAMN05421855_10139</name>
</gene>
<keyword evidence="20" id="KW-1133">Transmembrane helix</keyword>
<dbReference type="Pfam" id="PF02518">
    <property type="entry name" value="HATPase_c"/>
    <property type="match status" value="1"/>
</dbReference>
<evidence type="ECO:0000256" key="6">
    <source>
        <dbReference type="ARBA" id="ARBA00022485"/>
    </source>
</evidence>
<keyword evidence="14" id="KW-0408">Iron</keyword>
<dbReference type="Pfam" id="PF13181">
    <property type="entry name" value="TPR_8"/>
    <property type="match status" value="2"/>
</dbReference>
<keyword evidence="15" id="KW-0902">Two-component regulatory system</keyword>
<comment type="cofactor">
    <cofactor evidence="2">
        <name>[4Fe-4S] cluster</name>
        <dbReference type="ChEBI" id="CHEBI:49883"/>
    </cofactor>
</comment>
<keyword evidence="7" id="KW-0963">Cytoplasm</keyword>
<dbReference type="CDD" id="cd16917">
    <property type="entry name" value="HATPase_UhpB-NarQ-NarX-like"/>
    <property type="match status" value="1"/>
</dbReference>
<evidence type="ECO:0000313" key="22">
    <source>
        <dbReference type="EMBL" id="SDE31034.1"/>
    </source>
</evidence>
<dbReference type="GO" id="GO:0005524">
    <property type="term" value="F:ATP binding"/>
    <property type="evidence" value="ECO:0007669"/>
    <property type="project" value="UniProtKB-KW"/>
</dbReference>
<comment type="catalytic activity">
    <reaction evidence="1">
        <text>ATP + protein L-histidine = ADP + protein N-phospho-L-histidine.</text>
        <dbReference type="EC" id="2.7.13.3"/>
    </reaction>
</comment>
<dbReference type="Gene3D" id="1.25.40.10">
    <property type="entry name" value="Tetratricopeptide repeat domain"/>
    <property type="match status" value="2"/>
</dbReference>